<evidence type="ECO:0000313" key="8">
    <source>
        <dbReference type="Proteomes" id="UP000886523"/>
    </source>
</evidence>
<dbReference type="EMBL" id="MU128968">
    <property type="protein sequence ID" value="KAF9513752.1"/>
    <property type="molecule type" value="Genomic_DNA"/>
</dbReference>
<feature type="domain" description="Exoribonuclease phosphorolytic" evidence="6">
    <location>
        <begin position="1"/>
        <end position="125"/>
    </location>
</feature>
<keyword evidence="8" id="KW-1185">Reference proteome</keyword>
<gene>
    <name evidence="7" type="ORF">BS47DRAFT_1343748</name>
</gene>
<sequence>MRPMSLQWAGLSRADGGARFAFGRTEALASVSGPIEVRLTSEYPSRATLDVIVRPLVGVPGTCEKLFGKRLQQVFEQVLLLNQHPRTLVQVVLQSLSSSPPPGSAITGSVAATLINVTSLALLHAASIPMRGVVCAVAVGKERITGNLVLDPDPLRMDQESIGCFGFLFSESNEPQAVWTDWTGRFGQEYHNALNLSRSGALLVVESLRRSLQTDSMDIS</sequence>
<dbReference type="Proteomes" id="UP000886523">
    <property type="component" value="Unassembled WGS sequence"/>
</dbReference>
<dbReference type="AlphaFoldDB" id="A0A9P6AXY4"/>
<dbReference type="InterPro" id="IPR020568">
    <property type="entry name" value="Ribosomal_Su5_D2-typ_SF"/>
</dbReference>
<dbReference type="GO" id="GO:0003723">
    <property type="term" value="F:RNA binding"/>
    <property type="evidence" value="ECO:0007669"/>
    <property type="project" value="TreeGrafter"/>
</dbReference>
<dbReference type="GO" id="GO:0006364">
    <property type="term" value="P:rRNA processing"/>
    <property type="evidence" value="ECO:0007669"/>
    <property type="project" value="UniProtKB-KW"/>
</dbReference>
<dbReference type="CDD" id="cd11372">
    <property type="entry name" value="RNase_PH_RRP46"/>
    <property type="match status" value="1"/>
</dbReference>
<dbReference type="GO" id="GO:0016075">
    <property type="term" value="P:rRNA catabolic process"/>
    <property type="evidence" value="ECO:0007669"/>
    <property type="project" value="TreeGrafter"/>
</dbReference>
<proteinExistence type="inferred from homology"/>
<organism evidence="7 8">
    <name type="scientific">Hydnum rufescens UP504</name>
    <dbReference type="NCBI Taxonomy" id="1448309"/>
    <lineage>
        <taxon>Eukaryota</taxon>
        <taxon>Fungi</taxon>
        <taxon>Dikarya</taxon>
        <taxon>Basidiomycota</taxon>
        <taxon>Agaricomycotina</taxon>
        <taxon>Agaricomycetes</taxon>
        <taxon>Cantharellales</taxon>
        <taxon>Hydnaceae</taxon>
        <taxon>Hydnum</taxon>
    </lineage>
</organism>
<evidence type="ECO:0000256" key="2">
    <source>
        <dbReference type="ARBA" id="ARBA00006678"/>
    </source>
</evidence>
<name>A0A9P6AXY4_9AGAM</name>
<protein>
    <recommendedName>
        <fullName evidence="6">Exoribonuclease phosphorolytic domain-containing protein</fullName>
    </recommendedName>
</protein>
<dbReference type="GO" id="GO:0034475">
    <property type="term" value="P:U4 snRNA 3'-end processing"/>
    <property type="evidence" value="ECO:0007669"/>
    <property type="project" value="TreeGrafter"/>
</dbReference>
<evidence type="ECO:0000256" key="4">
    <source>
        <dbReference type="ARBA" id="ARBA00022835"/>
    </source>
</evidence>
<comment type="similarity">
    <text evidence="2">Belongs to the RNase PH family.</text>
</comment>
<dbReference type="SUPFAM" id="SSF55666">
    <property type="entry name" value="Ribonuclease PH domain 2-like"/>
    <property type="match status" value="1"/>
</dbReference>
<dbReference type="PANTHER" id="PTHR11953">
    <property type="entry name" value="EXOSOME COMPLEX COMPONENT"/>
    <property type="match status" value="1"/>
</dbReference>
<dbReference type="Gene3D" id="3.30.230.70">
    <property type="entry name" value="GHMP Kinase, N-terminal domain"/>
    <property type="match status" value="1"/>
</dbReference>
<dbReference type="GO" id="GO:0000177">
    <property type="term" value="C:cytoplasmic exosome (RNase complex)"/>
    <property type="evidence" value="ECO:0007669"/>
    <property type="project" value="TreeGrafter"/>
</dbReference>
<dbReference type="GO" id="GO:0000176">
    <property type="term" value="C:nuclear exosome (RNase complex)"/>
    <property type="evidence" value="ECO:0007669"/>
    <property type="project" value="UniProtKB-ARBA"/>
</dbReference>
<dbReference type="InterPro" id="IPR001247">
    <property type="entry name" value="ExoRNase_PH_dom1"/>
</dbReference>
<dbReference type="InterPro" id="IPR027408">
    <property type="entry name" value="PNPase/RNase_PH_dom_sf"/>
</dbReference>
<accession>A0A9P6AXY4</accession>
<dbReference type="InterPro" id="IPR050080">
    <property type="entry name" value="RNase_PH"/>
</dbReference>
<keyword evidence="4" id="KW-0271">Exosome</keyword>
<dbReference type="PANTHER" id="PTHR11953:SF1">
    <property type="entry name" value="EXOSOME COMPLEX COMPONENT RRP46"/>
    <property type="match status" value="1"/>
</dbReference>
<dbReference type="GO" id="GO:0071028">
    <property type="term" value="P:nuclear mRNA surveillance"/>
    <property type="evidence" value="ECO:0007669"/>
    <property type="project" value="TreeGrafter"/>
</dbReference>
<reference evidence="7" key="1">
    <citation type="journal article" date="2020" name="Nat. Commun.">
        <title>Large-scale genome sequencing of mycorrhizal fungi provides insights into the early evolution of symbiotic traits.</title>
        <authorList>
            <person name="Miyauchi S."/>
            <person name="Kiss E."/>
            <person name="Kuo A."/>
            <person name="Drula E."/>
            <person name="Kohler A."/>
            <person name="Sanchez-Garcia M."/>
            <person name="Morin E."/>
            <person name="Andreopoulos B."/>
            <person name="Barry K.W."/>
            <person name="Bonito G."/>
            <person name="Buee M."/>
            <person name="Carver A."/>
            <person name="Chen C."/>
            <person name="Cichocki N."/>
            <person name="Clum A."/>
            <person name="Culley D."/>
            <person name="Crous P.W."/>
            <person name="Fauchery L."/>
            <person name="Girlanda M."/>
            <person name="Hayes R.D."/>
            <person name="Keri Z."/>
            <person name="LaButti K."/>
            <person name="Lipzen A."/>
            <person name="Lombard V."/>
            <person name="Magnuson J."/>
            <person name="Maillard F."/>
            <person name="Murat C."/>
            <person name="Nolan M."/>
            <person name="Ohm R.A."/>
            <person name="Pangilinan J."/>
            <person name="Pereira M.F."/>
            <person name="Perotto S."/>
            <person name="Peter M."/>
            <person name="Pfister S."/>
            <person name="Riley R."/>
            <person name="Sitrit Y."/>
            <person name="Stielow J.B."/>
            <person name="Szollosi G."/>
            <person name="Zifcakova L."/>
            <person name="Stursova M."/>
            <person name="Spatafora J.W."/>
            <person name="Tedersoo L."/>
            <person name="Vaario L.M."/>
            <person name="Yamada A."/>
            <person name="Yan M."/>
            <person name="Wang P."/>
            <person name="Xu J."/>
            <person name="Bruns T."/>
            <person name="Baldrian P."/>
            <person name="Vilgalys R."/>
            <person name="Dunand C."/>
            <person name="Henrissat B."/>
            <person name="Grigoriev I.V."/>
            <person name="Hibbett D."/>
            <person name="Nagy L.G."/>
            <person name="Martin F.M."/>
        </authorList>
    </citation>
    <scope>NUCLEOTIDE SEQUENCE</scope>
    <source>
        <strain evidence="7">UP504</strain>
    </source>
</reference>
<evidence type="ECO:0000256" key="1">
    <source>
        <dbReference type="ARBA" id="ARBA00004123"/>
    </source>
</evidence>
<evidence type="ECO:0000259" key="6">
    <source>
        <dbReference type="Pfam" id="PF01138"/>
    </source>
</evidence>
<dbReference type="GO" id="GO:0071051">
    <property type="term" value="P:poly(A)-dependent snoRNA 3'-end processing"/>
    <property type="evidence" value="ECO:0007669"/>
    <property type="project" value="TreeGrafter"/>
</dbReference>
<keyword evidence="5" id="KW-0539">Nucleus</keyword>
<dbReference type="SUPFAM" id="SSF54211">
    <property type="entry name" value="Ribosomal protein S5 domain 2-like"/>
    <property type="match status" value="1"/>
</dbReference>
<evidence type="ECO:0000256" key="3">
    <source>
        <dbReference type="ARBA" id="ARBA00022552"/>
    </source>
</evidence>
<keyword evidence="3" id="KW-0698">rRNA processing</keyword>
<evidence type="ECO:0000313" key="7">
    <source>
        <dbReference type="EMBL" id="KAF9513752.1"/>
    </source>
</evidence>
<dbReference type="GO" id="GO:0005730">
    <property type="term" value="C:nucleolus"/>
    <property type="evidence" value="ECO:0007669"/>
    <property type="project" value="TreeGrafter"/>
</dbReference>
<dbReference type="Pfam" id="PF01138">
    <property type="entry name" value="RNase_PH"/>
    <property type="match status" value="1"/>
</dbReference>
<comment type="subcellular location">
    <subcellularLocation>
        <location evidence="1">Nucleus</location>
    </subcellularLocation>
</comment>
<comment type="caution">
    <text evidence="7">The sequence shown here is derived from an EMBL/GenBank/DDBJ whole genome shotgun (WGS) entry which is preliminary data.</text>
</comment>
<evidence type="ECO:0000256" key="5">
    <source>
        <dbReference type="ARBA" id="ARBA00023242"/>
    </source>
</evidence>
<dbReference type="OrthoDB" id="27298at2759"/>
<dbReference type="InterPro" id="IPR036345">
    <property type="entry name" value="ExoRNase_PH_dom2_sf"/>
</dbReference>